<gene>
    <name evidence="1" type="ORF">llap_6473</name>
</gene>
<evidence type="ECO:0000313" key="2">
    <source>
        <dbReference type="Proteomes" id="UP000233556"/>
    </source>
</evidence>
<name>A0A2I0UB33_LIMLA</name>
<keyword evidence="2" id="KW-1185">Reference proteome</keyword>
<dbReference type="Proteomes" id="UP000233556">
    <property type="component" value="Unassembled WGS sequence"/>
</dbReference>
<dbReference type="EMBL" id="KZ505922">
    <property type="protein sequence ID" value="PKU43235.1"/>
    <property type="molecule type" value="Genomic_DNA"/>
</dbReference>
<accession>A0A2I0UB33</accession>
<protein>
    <recommendedName>
        <fullName evidence="3">Rna-directed dna polymerase from mobile element jockey-like</fullName>
    </recommendedName>
</protein>
<dbReference type="OrthoDB" id="410381at2759"/>
<proteinExistence type="predicted"/>
<reference evidence="2" key="2">
    <citation type="submission" date="2017-12" db="EMBL/GenBank/DDBJ databases">
        <title>Genome sequence of the Bar-tailed Godwit (Limosa lapponica baueri).</title>
        <authorList>
            <person name="Lima N.C.B."/>
            <person name="Parody-Merino A.M."/>
            <person name="Battley P.F."/>
            <person name="Fidler A.E."/>
            <person name="Prosdocimi F."/>
        </authorList>
    </citation>
    <scope>NUCLEOTIDE SEQUENCE [LARGE SCALE GENOMIC DNA]</scope>
</reference>
<evidence type="ECO:0000313" key="1">
    <source>
        <dbReference type="EMBL" id="PKU43235.1"/>
    </source>
</evidence>
<sequence length="130" mass="14817">MVLSLSFHKLWIESSPEEKDLGVLVDEKLNMSWKCVLVAQKAKSILGCIKRNVARRSREVILHLYSAPMRHHLEYCVQLWGPQHRKDMDLLEKVQQRATKHIGPEKLVVPCSHTGTTGEEIVEVLLGPEA</sequence>
<organism evidence="1 2">
    <name type="scientific">Limosa lapponica baueri</name>
    <dbReference type="NCBI Taxonomy" id="1758121"/>
    <lineage>
        <taxon>Eukaryota</taxon>
        <taxon>Metazoa</taxon>
        <taxon>Chordata</taxon>
        <taxon>Craniata</taxon>
        <taxon>Vertebrata</taxon>
        <taxon>Euteleostomi</taxon>
        <taxon>Archelosauria</taxon>
        <taxon>Archosauria</taxon>
        <taxon>Dinosauria</taxon>
        <taxon>Saurischia</taxon>
        <taxon>Theropoda</taxon>
        <taxon>Coelurosauria</taxon>
        <taxon>Aves</taxon>
        <taxon>Neognathae</taxon>
        <taxon>Neoaves</taxon>
        <taxon>Charadriiformes</taxon>
        <taxon>Scolopacidae</taxon>
        <taxon>Limosa</taxon>
    </lineage>
</organism>
<evidence type="ECO:0008006" key="3">
    <source>
        <dbReference type="Google" id="ProtNLM"/>
    </source>
</evidence>
<reference evidence="2" key="1">
    <citation type="submission" date="2017-11" db="EMBL/GenBank/DDBJ databases">
        <authorList>
            <person name="Lima N.C."/>
            <person name="Parody-Merino A.M."/>
            <person name="Battley P.F."/>
            <person name="Fidler A.E."/>
            <person name="Prosdocimi F."/>
        </authorList>
    </citation>
    <scope>NUCLEOTIDE SEQUENCE [LARGE SCALE GENOMIC DNA]</scope>
</reference>
<dbReference type="PANTHER" id="PTHR33332">
    <property type="entry name" value="REVERSE TRANSCRIPTASE DOMAIN-CONTAINING PROTEIN"/>
    <property type="match status" value="1"/>
</dbReference>
<dbReference type="AlphaFoldDB" id="A0A2I0UB33"/>